<comment type="caution">
    <text evidence="1">The sequence shown here is derived from an EMBL/GenBank/DDBJ whole genome shotgun (WGS) entry which is preliminary data.</text>
</comment>
<gene>
    <name evidence="1" type="ORF">V8G57_21965</name>
</gene>
<dbReference type="Proteomes" id="UP001495910">
    <property type="component" value="Unassembled WGS sequence"/>
</dbReference>
<reference evidence="1 2" key="1">
    <citation type="submission" date="2024-02" db="EMBL/GenBank/DDBJ databases">
        <title>Draft genome sequence of Collimonas sp. strain H4R21, an effective mineral-weathering bacterial strain isolated from the beech rhizosphere.</title>
        <authorList>
            <person name="Morin E."/>
            <person name="Uroz S."/>
            <person name="Leveau J.H.J."/>
            <person name="Kumar R."/>
            <person name="Rey M.W."/>
            <person name="Pham J."/>
        </authorList>
    </citation>
    <scope>NUCLEOTIDE SEQUENCE [LARGE SCALE GENOMIC DNA]</scope>
    <source>
        <strain evidence="1 2">H4R21</strain>
    </source>
</reference>
<protein>
    <submittedName>
        <fullName evidence="1">Uncharacterized protein</fullName>
    </submittedName>
</protein>
<keyword evidence="2" id="KW-1185">Reference proteome</keyword>
<evidence type="ECO:0000313" key="2">
    <source>
        <dbReference type="Proteomes" id="UP001495910"/>
    </source>
</evidence>
<name>A0ABU9Q1D6_9BURK</name>
<dbReference type="RefSeq" id="WP_342831205.1">
    <property type="nucleotide sequence ID" value="NZ_JBANDC010000019.1"/>
</dbReference>
<accession>A0ABU9Q1D6</accession>
<sequence>MAEFQVADEGIGTDICGPAARDTCLAMARKKVEARRMLEDVLEESRQRRADWNSLHES</sequence>
<dbReference type="EMBL" id="JBANDC010000019">
    <property type="protein sequence ID" value="MEM4990071.1"/>
    <property type="molecule type" value="Genomic_DNA"/>
</dbReference>
<proteinExistence type="predicted"/>
<evidence type="ECO:0000313" key="1">
    <source>
        <dbReference type="EMBL" id="MEM4990071.1"/>
    </source>
</evidence>
<organism evidence="1 2">
    <name type="scientific">Collimonas rhizosphaerae</name>
    <dbReference type="NCBI Taxonomy" id="3126357"/>
    <lineage>
        <taxon>Bacteria</taxon>
        <taxon>Pseudomonadati</taxon>
        <taxon>Pseudomonadota</taxon>
        <taxon>Betaproteobacteria</taxon>
        <taxon>Burkholderiales</taxon>
        <taxon>Oxalobacteraceae</taxon>
        <taxon>Collimonas</taxon>
    </lineage>
</organism>